<reference evidence="7 8" key="1">
    <citation type="submission" date="2017-06" db="EMBL/GenBank/DDBJ databases">
        <title>Complete genome sequence of Paenibacillus donghaensis KCTC 13049T isolated from East Sea sediment, South Korea.</title>
        <authorList>
            <person name="Jung B.K."/>
            <person name="Hong S.-J."/>
            <person name="Shin J.-H."/>
        </authorList>
    </citation>
    <scope>NUCLEOTIDE SEQUENCE [LARGE SCALE GENOMIC DNA]</scope>
    <source>
        <strain evidence="7 8">KCTC 13049</strain>
    </source>
</reference>
<evidence type="ECO:0000313" key="7">
    <source>
        <dbReference type="EMBL" id="ASA26479.1"/>
    </source>
</evidence>
<dbReference type="OrthoDB" id="9761531at2"/>
<evidence type="ECO:0000259" key="6">
    <source>
        <dbReference type="Pfam" id="PF21221"/>
    </source>
</evidence>
<evidence type="ECO:0000256" key="2">
    <source>
        <dbReference type="ARBA" id="ARBA00034301"/>
    </source>
</evidence>
<feature type="domain" description="Metallo-beta-lactamase-like C-terminal" evidence="6">
    <location>
        <begin position="279"/>
        <end position="323"/>
    </location>
</feature>
<dbReference type="InterPro" id="IPR036388">
    <property type="entry name" value="WH-like_DNA-bd_sf"/>
</dbReference>
<feature type="region of interest" description="Disordered" evidence="4">
    <location>
        <begin position="1"/>
        <end position="21"/>
    </location>
</feature>
<dbReference type="Proteomes" id="UP000249890">
    <property type="component" value="Chromosome"/>
</dbReference>
<dbReference type="InterPro" id="IPR048933">
    <property type="entry name" value="B_lactamase-like_C"/>
</dbReference>
<evidence type="ECO:0000256" key="3">
    <source>
        <dbReference type="ARBA" id="ARBA00048505"/>
    </source>
</evidence>
<dbReference type="Pfam" id="PF21221">
    <property type="entry name" value="B_lactamase-like_C"/>
    <property type="match status" value="1"/>
</dbReference>
<dbReference type="PANTHER" id="PTHR23131">
    <property type="entry name" value="ENDORIBONUCLEASE LACTB2"/>
    <property type="match status" value="1"/>
</dbReference>
<evidence type="ECO:0000256" key="1">
    <source>
        <dbReference type="ARBA" id="ARBA00034221"/>
    </source>
</evidence>
<organism evidence="7 8">
    <name type="scientific">Paenibacillus donghaensis</name>
    <dbReference type="NCBI Taxonomy" id="414771"/>
    <lineage>
        <taxon>Bacteria</taxon>
        <taxon>Bacillati</taxon>
        <taxon>Bacillota</taxon>
        <taxon>Bacilli</taxon>
        <taxon>Bacillales</taxon>
        <taxon>Paenibacillaceae</taxon>
        <taxon>Paenibacillus</taxon>
    </lineage>
</organism>
<comment type="catalytic activity">
    <reaction evidence="1">
        <text>3',5'-cyclic CMP + H2O = CMP + H(+)</text>
        <dbReference type="Rhea" id="RHEA:72675"/>
        <dbReference type="ChEBI" id="CHEBI:15377"/>
        <dbReference type="ChEBI" id="CHEBI:15378"/>
        <dbReference type="ChEBI" id="CHEBI:58003"/>
        <dbReference type="ChEBI" id="CHEBI:60377"/>
    </reaction>
    <physiologicalReaction direction="left-to-right" evidence="1">
        <dbReference type="Rhea" id="RHEA:72676"/>
    </physiologicalReaction>
</comment>
<dbReference type="Gene3D" id="1.10.10.10">
    <property type="entry name" value="Winged helix-like DNA-binding domain superfamily/Winged helix DNA-binding domain"/>
    <property type="match status" value="1"/>
</dbReference>
<feature type="domain" description="Metallo-beta-lactamase" evidence="5">
    <location>
        <begin position="129"/>
        <end position="250"/>
    </location>
</feature>
<accession>A0A2Z2KTG0</accession>
<dbReference type="PANTHER" id="PTHR23131:SF4">
    <property type="entry name" value="METALLO-BETA-LACTAMASE SUPERFAMILY POTEIN"/>
    <property type="match status" value="1"/>
</dbReference>
<keyword evidence="8" id="KW-1185">Reference proteome</keyword>
<evidence type="ECO:0000259" key="5">
    <source>
        <dbReference type="Pfam" id="PF00753"/>
    </source>
</evidence>
<dbReference type="SUPFAM" id="SSF56281">
    <property type="entry name" value="Metallo-hydrolase/oxidoreductase"/>
    <property type="match status" value="1"/>
</dbReference>
<dbReference type="InterPro" id="IPR050662">
    <property type="entry name" value="Sec-metab_biosynth-thioest"/>
</dbReference>
<dbReference type="KEGG" id="pdh:B9T62_25550"/>
<protein>
    <submittedName>
        <fullName evidence="7">Uncharacterized protein</fullName>
    </submittedName>
</protein>
<dbReference type="Gene3D" id="3.60.15.10">
    <property type="entry name" value="Ribonuclease Z/Hydroxyacylglutathione hydrolase-like"/>
    <property type="match status" value="1"/>
</dbReference>
<dbReference type="InterPro" id="IPR001279">
    <property type="entry name" value="Metallo-B-lactamas"/>
</dbReference>
<dbReference type="EMBL" id="CP021780">
    <property type="protein sequence ID" value="ASA26479.1"/>
    <property type="molecule type" value="Genomic_DNA"/>
</dbReference>
<gene>
    <name evidence="7" type="ORF">B9T62_25550</name>
</gene>
<evidence type="ECO:0000256" key="4">
    <source>
        <dbReference type="SAM" id="MobiDB-lite"/>
    </source>
</evidence>
<proteinExistence type="predicted"/>
<comment type="catalytic activity">
    <reaction evidence="3">
        <text>3',5'-cyclic UMP + H2O = UMP + H(+)</text>
        <dbReference type="Rhea" id="RHEA:70575"/>
        <dbReference type="ChEBI" id="CHEBI:15377"/>
        <dbReference type="ChEBI" id="CHEBI:15378"/>
        <dbReference type="ChEBI" id="CHEBI:57865"/>
        <dbReference type="ChEBI" id="CHEBI:184387"/>
    </reaction>
    <physiologicalReaction direction="left-to-right" evidence="3">
        <dbReference type="Rhea" id="RHEA:70576"/>
    </physiologicalReaction>
</comment>
<evidence type="ECO:0000313" key="8">
    <source>
        <dbReference type="Proteomes" id="UP000249890"/>
    </source>
</evidence>
<dbReference type="AlphaFoldDB" id="A0A2Z2KTG0"/>
<dbReference type="Pfam" id="PF00753">
    <property type="entry name" value="Lactamase_B"/>
    <property type="match status" value="1"/>
</dbReference>
<dbReference type="InterPro" id="IPR036866">
    <property type="entry name" value="RibonucZ/Hydroxyglut_hydro"/>
</dbReference>
<name>A0A2Z2KTG0_9BACL</name>
<comment type="function">
    <text evidence="2">Counteracts the endogenous Pycsar antiviral defense system. Phosphodiesterase that enables metal-dependent hydrolysis of host cyclic nucleotide Pycsar defense signals such as cCMP and cUMP.</text>
</comment>
<sequence>MWGAGPPAGLDKGIDGRGPAVGEASGNLPKYAEGSSGADAGIDAGIWSNLGLSFSGSDAASCGSGYGYDEAADGGTDCGYAGAAGKESEGGYAGAAGRENEGGYAGLVGKESKDRFAGAAGRLPGINEVLPRFFASHGMPEHLASEIRGHLESFLPQVTPQPGVTYLHPEAPLRMGGRDWLPLITGGHAPGHVSLYHAASGQLICGDAVLPQISPNVSLLPGSDPQPLLTFLEGLRCLRSYPVSMAFPGHREPFSGFTARVDSLLRHHEERLQQAEALLAAGPLSGFAVCEALFRGRVTSVHQLRFAMSEALAHLAELVRQERAVLTESSSGILFAAAPLPG</sequence>